<accession>A0A0R3STL5</accession>
<evidence type="ECO:0000313" key="1">
    <source>
        <dbReference type="EMBL" id="VDL61075.1"/>
    </source>
</evidence>
<dbReference type="Proteomes" id="UP000274504">
    <property type="component" value="Unassembled WGS sequence"/>
</dbReference>
<protein>
    <submittedName>
        <fullName evidence="3">Reverse transcriptase domain-containing protein</fullName>
    </submittedName>
</protein>
<evidence type="ECO:0000313" key="3">
    <source>
        <dbReference type="WBParaSite" id="HDID_0000875901-mRNA-1"/>
    </source>
</evidence>
<dbReference type="WBParaSite" id="HDID_0000875901-mRNA-1">
    <property type="protein sequence ID" value="HDID_0000875901-mRNA-1"/>
    <property type="gene ID" value="HDID_0000875901"/>
</dbReference>
<name>A0A0R3STL5_HYMDI</name>
<evidence type="ECO:0000313" key="2">
    <source>
        <dbReference type="Proteomes" id="UP000274504"/>
    </source>
</evidence>
<gene>
    <name evidence="1" type="ORF">HDID_LOCUS8757</name>
</gene>
<sequence>MFRISGVFYVTTEIKGMMGLLGCPRMARESATLKVEALLTWRSASRDDEEYTTRTATFRDMVSLLRIQDTPDLITDLFAEDIDIPVEWRFVQMPPQIVLKAMTPLTASQMMKTLNCGRAQKIQRSTCVLTTGSVNAPE</sequence>
<dbReference type="OrthoDB" id="6247168at2759"/>
<dbReference type="EMBL" id="UYSG01011138">
    <property type="protein sequence ID" value="VDL61075.1"/>
    <property type="molecule type" value="Genomic_DNA"/>
</dbReference>
<dbReference type="AlphaFoldDB" id="A0A0R3STL5"/>
<reference evidence="1 2" key="2">
    <citation type="submission" date="2018-11" db="EMBL/GenBank/DDBJ databases">
        <authorList>
            <consortium name="Pathogen Informatics"/>
        </authorList>
    </citation>
    <scope>NUCLEOTIDE SEQUENCE [LARGE SCALE GENOMIC DNA]</scope>
</reference>
<organism evidence="3">
    <name type="scientific">Hymenolepis diminuta</name>
    <name type="common">Rat tapeworm</name>
    <dbReference type="NCBI Taxonomy" id="6216"/>
    <lineage>
        <taxon>Eukaryota</taxon>
        <taxon>Metazoa</taxon>
        <taxon>Spiralia</taxon>
        <taxon>Lophotrochozoa</taxon>
        <taxon>Platyhelminthes</taxon>
        <taxon>Cestoda</taxon>
        <taxon>Eucestoda</taxon>
        <taxon>Cyclophyllidea</taxon>
        <taxon>Hymenolepididae</taxon>
        <taxon>Hymenolepis</taxon>
    </lineage>
</organism>
<reference evidence="3" key="1">
    <citation type="submission" date="2017-02" db="UniProtKB">
        <authorList>
            <consortium name="WormBaseParasite"/>
        </authorList>
    </citation>
    <scope>IDENTIFICATION</scope>
</reference>
<proteinExistence type="predicted"/>